<dbReference type="InterPro" id="IPR017871">
    <property type="entry name" value="ABC_transporter-like_CS"/>
</dbReference>
<dbReference type="Pfam" id="PF00005">
    <property type="entry name" value="ABC_tran"/>
    <property type="match status" value="1"/>
</dbReference>
<evidence type="ECO:0000313" key="10">
    <source>
        <dbReference type="EMBL" id="KAK5781051.1"/>
    </source>
</evidence>
<keyword evidence="3 8" id="KW-0812">Transmembrane</keyword>
<dbReference type="GO" id="GO:0140359">
    <property type="term" value="F:ABC-type transporter activity"/>
    <property type="evidence" value="ECO:0007669"/>
    <property type="project" value="InterPro"/>
</dbReference>
<evidence type="ECO:0000256" key="8">
    <source>
        <dbReference type="SAM" id="Phobius"/>
    </source>
</evidence>
<dbReference type="PROSITE" id="PS00022">
    <property type="entry name" value="EGF_1"/>
    <property type="match status" value="1"/>
</dbReference>
<dbReference type="GO" id="GO:0005524">
    <property type="term" value="F:ATP binding"/>
    <property type="evidence" value="ECO:0007669"/>
    <property type="project" value="UniProtKB-KW"/>
</dbReference>
<dbReference type="PROSITE" id="PS50893">
    <property type="entry name" value="ABC_TRANSPORTER_2"/>
    <property type="match status" value="1"/>
</dbReference>
<evidence type="ECO:0000313" key="11">
    <source>
        <dbReference type="Proteomes" id="UP001306508"/>
    </source>
</evidence>
<feature type="transmembrane region" description="Helical" evidence="8">
    <location>
        <begin position="910"/>
        <end position="931"/>
    </location>
</feature>
<protein>
    <recommendedName>
        <fullName evidence="9">ABC transporter domain-containing protein</fullName>
    </recommendedName>
</protein>
<dbReference type="Proteomes" id="UP001306508">
    <property type="component" value="Unassembled WGS sequence"/>
</dbReference>
<keyword evidence="11" id="KW-1185">Reference proteome</keyword>
<dbReference type="InterPro" id="IPR050352">
    <property type="entry name" value="ABCG_transporters"/>
</dbReference>
<keyword evidence="5" id="KW-0067">ATP-binding</keyword>
<dbReference type="PANTHER" id="PTHR48041:SF2">
    <property type="entry name" value="ATP-DEPENDENT PERMEASE-RELATED"/>
    <property type="match status" value="1"/>
</dbReference>
<dbReference type="InterPro" id="IPR013525">
    <property type="entry name" value="ABC2_TM"/>
</dbReference>
<evidence type="ECO:0000256" key="5">
    <source>
        <dbReference type="ARBA" id="ARBA00022840"/>
    </source>
</evidence>
<feature type="transmembrane region" description="Helical" evidence="8">
    <location>
        <begin position="817"/>
        <end position="839"/>
    </location>
</feature>
<feature type="transmembrane region" description="Helical" evidence="8">
    <location>
        <begin position="943"/>
        <end position="963"/>
    </location>
</feature>
<evidence type="ECO:0000256" key="1">
    <source>
        <dbReference type="ARBA" id="ARBA00004141"/>
    </source>
</evidence>
<dbReference type="InterPro" id="IPR027417">
    <property type="entry name" value="P-loop_NTPase"/>
</dbReference>
<dbReference type="SMART" id="SM00382">
    <property type="entry name" value="AAA"/>
    <property type="match status" value="1"/>
</dbReference>
<accession>A0AAN7ZYF9</accession>
<gene>
    <name evidence="10" type="ORF">RI543_001440</name>
</gene>
<sequence>MSTVRLTETNLKDKEEKTTNDNSLVAPDIITNIKQRINKLYDSDYSFAPALNDPFDYPHGYKPTENDKCPPCFNCMLPMFECKQFSRCNEYNGRCECIEGFGGDDCSLPLCGSLEDRNEKRPNRSNITNTCDCKQGWGGINCNVCEMDSVCDSFMPDESLKGTCYKDGMVVNKVYQTCNVTNTKILDILNGKLPQVSFSCDKSTQSCNFQFWIDQVESFYCGLDSCIFQYDLKNNVTHYSCSNAYCKCVPGTMLCGANGSIDIGEFLTEEVTGPGQFTCSLTDRNCKFNEPAMDDLILQIFGDSQIDLSCRSGECLHYSEIPGYKSPADKINDTWQGKLVLALTSVGVVFLAMITILYISKSPLFREKFDNDNSNNRYGYIKLPVNGENSDIDRENFLRNDKSSTLTFENISYKVTSLSNNQKEQSILTGISGMVKPGEIMAIMGGSGAGKTTLLDILAMKTKIGKLSGNIKLNGHLINRKDYKDMIGFVDQDDFLLPTLTVYETVLNSALLRLPRFMTFDQKRQRVLRVLEELRIMDIKDRLIGNDFTRGISGGEKRRVSIACELVTSPIILFLDEPTSGLDASNANNVIDCLVRLTQLYNRTIVLTIHQPRSNIFNKFNKLVLLSQGEMVYSGDTIRINEFLYNCGYKIPSNYNIADYLIDITFDKSPREGGSEHSINDLERNINIPEIQINSTQIQSTMSRSHSSSEELRLQEEWEHYATHRDELRSILQDDTDNLNHEVNENLRLSRTISEHLHVIFQNGPLFQELINDIASLSPRSMELPSLRTTEIRASFYQQLIILSSRSFKNTYRNPRLLMANYLLAVLLGLFLGMIYYNVTNDISGFQNRMGLFFFILTYFGFITFTGLSSFAMERLIFLKERSNSYYLPSAYYISKIISDILPLRIIPPIIITIIVYPLVGLNMMETSMIWKLRSLILKEKKYGLNIEIPGATILSTFGFQIQNFSFDIKMLLLFNALFILLGYLALRLIVVEKR</sequence>
<dbReference type="EMBL" id="JAWIZZ010000038">
    <property type="protein sequence ID" value="KAK5781051.1"/>
    <property type="molecule type" value="Genomic_DNA"/>
</dbReference>
<feature type="transmembrane region" description="Helical" evidence="8">
    <location>
        <begin position="851"/>
        <end position="873"/>
    </location>
</feature>
<feature type="transmembrane region" description="Helical" evidence="8">
    <location>
        <begin position="969"/>
        <end position="991"/>
    </location>
</feature>
<reference evidence="11" key="1">
    <citation type="submission" date="2023-07" db="EMBL/GenBank/DDBJ databases">
        <title>A draft genome of Kazachstania heterogenica Y-27499.</title>
        <authorList>
            <person name="Donic C."/>
            <person name="Kralova J.S."/>
            <person name="Fidel L."/>
            <person name="Ben-Dor S."/>
            <person name="Jung S."/>
        </authorList>
    </citation>
    <scope>NUCLEOTIDE SEQUENCE [LARGE SCALE GENOMIC DNA]</scope>
    <source>
        <strain evidence="11">Y27499</strain>
    </source>
</reference>
<dbReference type="Pfam" id="PF01061">
    <property type="entry name" value="ABC2_membrane"/>
    <property type="match status" value="1"/>
</dbReference>
<feature type="transmembrane region" description="Helical" evidence="8">
    <location>
        <begin position="339"/>
        <end position="359"/>
    </location>
</feature>
<dbReference type="Gene3D" id="3.40.50.300">
    <property type="entry name" value="P-loop containing nucleotide triphosphate hydrolases"/>
    <property type="match status" value="1"/>
</dbReference>
<dbReference type="CDD" id="cd03213">
    <property type="entry name" value="ABCG_EPDR"/>
    <property type="match status" value="1"/>
</dbReference>
<dbReference type="InterPro" id="IPR000742">
    <property type="entry name" value="EGF"/>
</dbReference>
<dbReference type="GO" id="GO:0016020">
    <property type="term" value="C:membrane"/>
    <property type="evidence" value="ECO:0007669"/>
    <property type="project" value="UniProtKB-SubCell"/>
</dbReference>
<dbReference type="PANTHER" id="PTHR48041">
    <property type="entry name" value="ABC TRANSPORTER G FAMILY MEMBER 28"/>
    <property type="match status" value="1"/>
</dbReference>
<comment type="subcellular location">
    <subcellularLocation>
        <location evidence="1">Membrane</location>
        <topology evidence="1">Multi-pass membrane protein</topology>
    </subcellularLocation>
</comment>
<feature type="domain" description="ABC transporter" evidence="9">
    <location>
        <begin position="406"/>
        <end position="653"/>
    </location>
</feature>
<evidence type="ECO:0000259" key="9">
    <source>
        <dbReference type="PROSITE" id="PS50893"/>
    </source>
</evidence>
<keyword evidence="6 8" id="KW-1133">Transmembrane helix</keyword>
<dbReference type="SUPFAM" id="SSF52540">
    <property type="entry name" value="P-loop containing nucleoside triphosphate hydrolases"/>
    <property type="match status" value="1"/>
</dbReference>
<name>A0AAN7ZYF9_9SACH</name>
<organism evidence="10 11">
    <name type="scientific">Arxiozyma heterogenica</name>
    <dbReference type="NCBI Taxonomy" id="278026"/>
    <lineage>
        <taxon>Eukaryota</taxon>
        <taxon>Fungi</taxon>
        <taxon>Dikarya</taxon>
        <taxon>Ascomycota</taxon>
        <taxon>Saccharomycotina</taxon>
        <taxon>Saccharomycetes</taxon>
        <taxon>Saccharomycetales</taxon>
        <taxon>Saccharomycetaceae</taxon>
        <taxon>Arxiozyma</taxon>
    </lineage>
</organism>
<evidence type="ECO:0000256" key="7">
    <source>
        <dbReference type="ARBA" id="ARBA00023136"/>
    </source>
</evidence>
<comment type="caution">
    <text evidence="10">The sequence shown here is derived from an EMBL/GenBank/DDBJ whole genome shotgun (WGS) entry which is preliminary data.</text>
</comment>
<proteinExistence type="predicted"/>
<dbReference type="AlphaFoldDB" id="A0AAN7ZYF9"/>
<evidence type="ECO:0000256" key="4">
    <source>
        <dbReference type="ARBA" id="ARBA00022741"/>
    </source>
</evidence>
<evidence type="ECO:0000256" key="2">
    <source>
        <dbReference type="ARBA" id="ARBA00022448"/>
    </source>
</evidence>
<dbReference type="InterPro" id="IPR003439">
    <property type="entry name" value="ABC_transporter-like_ATP-bd"/>
</dbReference>
<keyword evidence="7 8" id="KW-0472">Membrane</keyword>
<keyword evidence="2" id="KW-0813">Transport</keyword>
<evidence type="ECO:0000256" key="6">
    <source>
        <dbReference type="ARBA" id="ARBA00022989"/>
    </source>
</evidence>
<dbReference type="PROSITE" id="PS00211">
    <property type="entry name" value="ABC_TRANSPORTER_1"/>
    <property type="match status" value="1"/>
</dbReference>
<keyword evidence="4" id="KW-0547">Nucleotide-binding</keyword>
<evidence type="ECO:0000256" key="3">
    <source>
        <dbReference type="ARBA" id="ARBA00022692"/>
    </source>
</evidence>
<dbReference type="InterPro" id="IPR003593">
    <property type="entry name" value="AAA+_ATPase"/>
</dbReference>
<dbReference type="GO" id="GO:0016887">
    <property type="term" value="F:ATP hydrolysis activity"/>
    <property type="evidence" value="ECO:0007669"/>
    <property type="project" value="InterPro"/>
</dbReference>